<keyword evidence="6" id="KW-1003">Cell membrane</keyword>
<evidence type="ECO:0000256" key="4">
    <source>
        <dbReference type="ARBA" id="ARBA00022643"/>
    </source>
</evidence>
<organism evidence="8 9">
    <name type="scientific">Parazoarcus communis</name>
    <dbReference type="NCBI Taxonomy" id="41977"/>
    <lineage>
        <taxon>Bacteria</taxon>
        <taxon>Pseudomonadati</taxon>
        <taxon>Pseudomonadota</taxon>
        <taxon>Betaproteobacteria</taxon>
        <taxon>Rhodocyclales</taxon>
        <taxon>Zoogloeaceae</taxon>
        <taxon>Parazoarcus</taxon>
    </lineage>
</organism>
<dbReference type="SMART" id="SM00900">
    <property type="entry name" value="FMN_bind"/>
    <property type="match status" value="1"/>
</dbReference>
<evidence type="ECO:0000256" key="3">
    <source>
        <dbReference type="ARBA" id="ARBA00022630"/>
    </source>
</evidence>
<dbReference type="PANTHER" id="PTHR36118:SF1">
    <property type="entry name" value="ION-TRANSLOCATING OXIDOREDUCTASE COMPLEX SUBUNIT G"/>
    <property type="match status" value="1"/>
</dbReference>
<dbReference type="RefSeq" id="WP_108948531.1">
    <property type="nucleotide sequence ID" value="NZ_CP022187.1"/>
</dbReference>
<dbReference type="PANTHER" id="PTHR36118">
    <property type="entry name" value="ION-TRANSLOCATING OXIDOREDUCTASE COMPLEX SUBUNIT G"/>
    <property type="match status" value="1"/>
</dbReference>
<evidence type="ECO:0000259" key="7">
    <source>
        <dbReference type="SMART" id="SM00900"/>
    </source>
</evidence>
<dbReference type="GO" id="GO:0010181">
    <property type="term" value="F:FMN binding"/>
    <property type="evidence" value="ECO:0007669"/>
    <property type="project" value="InterPro"/>
</dbReference>
<dbReference type="PIRSF" id="PIRSF006091">
    <property type="entry name" value="E_trnsport_RnfG"/>
    <property type="match status" value="1"/>
</dbReference>
<dbReference type="HAMAP" id="MF_00479">
    <property type="entry name" value="RsxG_RnfG"/>
    <property type="match status" value="1"/>
</dbReference>
<accession>A0A2U8GNR6</accession>
<dbReference type="InterPro" id="IPR007329">
    <property type="entry name" value="FMN-bd"/>
</dbReference>
<dbReference type="Pfam" id="PF04205">
    <property type="entry name" value="FMN_bind"/>
    <property type="match status" value="1"/>
</dbReference>
<dbReference type="NCBIfam" id="NF002519">
    <property type="entry name" value="PRK01908.1"/>
    <property type="match status" value="1"/>
</dbReference>
<keyword evidence="2 6" id="KW-0597">Phosphoprotein</keyword>
<keyword evidence="3 6" id="KW-0285">Flavoprotein</keyword>
<protein>
    <recommendedName>
        <fullName evidence="6">Ion-translocating oxidoreductase complex subunit G</fullName>
        <ecNumber evidence="6">7.-.-.-</ecNumber>
    </recommendedName>
    <alternativeName>
        <fullName evidence="6">Rnf electron transport complex subunit G</fullName>
    </alternativeName>
</protein>
<keyword evidence="6" id="KW-0472">Membrane</keyword>
<comment type="function">
    <text evidence="6">Part of a membrane-bound complex that couples electron transfer with translocation of ions across the membrane.</text>
</comment>
<evidence type="ECO:0000313" key="8">
    <source>
        <dbReference type="EMBL" id="AWI74823.1"/>
    </source>
</evidence>
<keyword evidence="4 6" id="KW-0288">FMN</keyword>
<proteinExistence type="inferred from homology"/>
<keyword evidence="1 6" id="KW-0813">Transport</keyword>
<reference evidence="8 9" key="1">
    <citation type="submission" date="2017-06" db="EMBL/GenBank/DDBJ databases">
        <title>Azoarcus.</title>
        <authorList>
            <person name="Woo J.-H."/>
            <person name="Kim H.-S."/>
        </authorList>
    </citation>
    <scope>NUCLEOTIDE SEQUENCE [LARGE SCALE GENOMIC DNA]</scope>
    <source>
        <strain evidence="8 9">TSPY31</strain>
    </source>
</reference>
<evidence type="ECO:0000313" key="9">
    <source>
        <dbReference type="Proteomes" id="UP000244930"/>
    </source>
</evidence>
<dbReference type="Proteomes" id="UP000244930">
    <property type="component" value="Chromosome"/>
</dbReference>
<evidence type="ECO:0000256" key="6">
    <source>
        <dbReference type="HAMAP-Rule" id="MF_00479"/>
    </source>
</evidence>
<dbReference type="EMBL" id="CP022187">
    <property type="protein sequence ID" value="AWI74823.1"/>
    <property type="molecule type" value="Genomic_DNA"/>
</dbReference>
<dbReference type="GO" id="GO:0009055">
    <property type="term" value="F:electron transfer activity"/>
    <property type="evidence" value="ECO:0007669"/>
    <property type="project" value="InterPro"/>
</dbReference>
<dbReference type="NCBIfam" id="TIGR01947">
    <property type="entry name" value="rnfG"/>
    <property type="match status" value="1"/>
</dbReference>
<dbReference type="GO" id="GO:0005886">
    <property type="term" value="C:plasma membrane"/>
    <property type="evidence" value="ECO:0007669"/>
    <property type="project" value="UniProtKB-SubCell"/>
</dbReference>
<keyword evidence="9" id="KW-1185">Reference proteome</keyword>
<name>A0A2U8GNR6_9RHOO</name>
<keyword evidence="6" id="KW-1278">Translocase</keyword>
<gene>
    <name evidence="6" type="primary">rnfG</name>
    <name evidence="8" type="ORF">CEW83_05995</name>
</gene>
<keyword evidence="6" id="KW-0812">Transmembrane</keyword>
<evidence type="ECO:0000256" key="2">
    <source>
        <dbReference type="ARBA" id="ARBA00022553"/>
    </source>
</evidence>
<evidence type="ECO:0000256" key="5">
    <source>
        <dbReference type="ARBA" id="ARBA00022982"/>
    </source>
</evidence>
<feature type="modified residue" description="FMN phosphoryl threonine" evidence="6">
    <location>
        <position position="187"/>
    </location>
</feature>
<feature type="domain" description="FMN-binding" evidence="7">
    <location>
        <begin position="107"/>
        <end position="204"/>
    </location>
</feature>
<keyword evidence="6" id="KW-0997">Cell inner membrane</keyword>
<evidence type="ECO:0000256" key="1">
    <source>
        <dbReference type="ARBA" id="ARBA00022448"/>
    </source>
</evidence>
<comment type="cofactor">
    <cofactor evidence="6">
        <name>FMN</name>
        <dbReference type="ChEBI" id="CHEBI:58210"/>
    </cofactor>
</comment>
<comment type="subunit">
    <text evidence="6">The complex is composed of six subunits: RnfA, RnfB, RnfC, RnfD, RnfE and RnfG.</text>
</comment>
<keyword evidence="6" id="KW-1133">Transmembrane helix</keyword>
<dbReference type="InterPro" id="IPR010209">
    <property type="entry name" value="Ion_transpt_RnfG/RsxG"/>
</dbReference>
<dbReference type="KEGG" id="acom:CEW83_05995"/>
<sequence length="220" mass="23915">MSNKYSAMRTSLRTAAIMIIFTVVFTAVMAFTYDTTRPAIEASVQEEQMRLINEVLPPDSYDNDLLADVITVAGAQALGPDDVKRVWRARKSGEPVAMILEAAAGDGYAGRIAFIVALRGDGTVIGVRVTNHKETPGLGDYIDPKKDRNKKQPWISQFEGVRWSEVDRAKWAVRKDGGTFDFHTGATISARAMTGAIARAVAFGVERADALFSAESGSKL</sequence>
<comment type="similarity">
    <text evidence="6">Belongs to the RnfG family.</text>
</comment>
<dbReference type="AlphaFoldDB" id="A0A2U8GNR6"/>
<comment type="subcellular location">
    <subcellularLocation>
        <location evidence="6">Cell inner membrane</location>
        <topology evidence="6">Single-pass membrane protein</topology>
    </subcellularLocation>
</comment>
<dbReference type="GO" id="GO:0022900">
    <property type="term" value="P:electron transport chain"/>
    <property type="evidence" value="ECO:0007669"/>
    <property type="project" value="UniProtKB-UniRule"/>
</dbReference>
<dbReference type="EC" id="7.-.-.-" evidence="6"/>
<keyword evidence="5 6" id="KW-0249">Electron transport</keyword>